<organism evidence="8 9">
    <name type="scientific">Oculimacula yallundae</name>
    <dbReference type="NCBI Taxonomy" id="86028"/>
    <lineage>
        <taxon>Eukaryota</taxon>
        <taxon>Fungi</taxon>
        <taxon>Dikarya</taxon>
        <taxon>Ascomycota</taxon>
        <taxon>Pezizomycotina</taxon>
        <taxon>Leotiomycetes</taxon>
        <taxon>Helotiales</taxon>
        <taxon>Ploettnerulaceae</taxon>
        <taxon>Oculimacula</taxon>
    </lineage>
</organism>
<evidence type="ECO:0000256" key="5">
    <source>
        <dbReference type="SAM" id="MobiDB-lite"/>
    </source>
</evidence>
<accession>A0ABR4CJA6</accession>
<feature type="transmembrane region" description="Helical" evidence="6">
    <location>
        <begin position="153"/>
        <end position="173"/>
    </location>
</feature>
<dbReference type="Gene3D" id="1.20.1250.20">
    <property type="entry name" value="MFS general substrate transporter like domains"/>
    <property type="match status" value="1"/>
</dbReference>
<feature type="compositionally biased region" description="Acidic residues" evidence="5">
    <location>
        <begin position="83"/>
        <end position="101"/>
    </location>
</feature>
<dbReference type="PANTHER" id="PTHR23502:SF60">
    <property type="entry name" value="MAJOR FACILITATOR SUPERFAMILY (MFS) PROFILE DOMAIN-CONTAINING PROTEIN-RELATED"/>
    <property type="match status" value="1"/>
</dbReference>
<keyword evidence="2 6" id="KW-0812">Transmembrane</keyword>
<feature type="transmembrane region" description="Helical" evidence="6">
    <location>
        <begin position="468"/>
        <end position="488"/>
    </location>
</feature>
<reference evidence="8 9" key="1">
    <citation type="journal article" date="2024" name="Commun. Biol.">
        <title>Comparative genomic analysis of thermophilic fungi reveals convergent evolutionary adaptations and gene losses.</title>
        <authorList>
            <person name="Steindorff A.S."/>
            <person name="Aguilar-Pontes M.V."/>
            <person name="Robinson A.J."/>
            <person name="Andreopoulos B."/>
            <person name="LaButti K."/>
            <person name="Kuo A."/>
            <person name="Mondo S."/>
            <person name="Riley R."/>
            <person name="Otillar R."/>
            <person name="Haridas S."/>
            <person name="Lipzen A."/>
            <person name="Grimwood J."/>
            <person name="Schmutz J."/>
            <person name="Clum A."/>
            <person name="Reid I.D."/>
            <person name="Moisan M.C."/>
            <person name="Butler G."/>
            <person name="Nguyen T.T.M."/>
            <person name="Dewar K."/>
            <person name="Conant G."/>
            <person name="Drula E."/>
            <person name="Henrissat B."/>
            <person name="Hansel C."/>
            <person name="Singer S."/>
            <person name="Hutchinson M.I."/>
            <person name="de Vries R.P."/>
            <person name="Natvig D.O."/>
            <person name="Powell A.J."/>
            <person name="Tsang A."/>
            <person name="Grigoriev I.V."/>
        </authorList>
    </citation>
    <scope>NUCLEOTIDE SEQUENCE [LARGE SCALE GENOMIC DNA]</scope>
    <source>
        <strain evidence="8 9">CBS 494.80</strain>
    </source>
</reference>
<comment type="subcellular location">
    <subcellularLocation>
        <location evidence="1">Membrane</location>
        <topology evidence="1">Multi-pass membrane protein</topology>
    </subcellularLocation>
</comment>
<evidence type="ECO:0000256" key="3">
    <source>
        <dbReference type="ARBA" id="ARBA00022989"/>
    </source>
</evidence>
<dbReference type="SUPFAM" id="SSF103473">
    <property type="entry name" value="MFS general substrate transporter"/>
    <property type="match status" value="1"/>
</dbReference>
<dbReference type="CDD" id="cd17323">
    <property type="entry name" value="MFS_Tpo1_MDR_like"/>
    <property type="match status" value="1"/>
</dbReference>
<gene>
    <name evidence="8" type="ORF">VTL71DRAFT_14486</name>
</gene>
<evidence type="ECO:0000313" key="9">
    <source>
        <dbReference type="Proteomes" id="UP001595075"/>
    </source>
</evidence>
<keyword evidence="3 6" id="KW-1133">Transmembrane helix</keyword>
<dbReference type="EMBL" id="JAZHXI010000007">
    <property type="protein sequence ID" value="KAL2069807.1"/>
    <property type="molecule type" value="Genomic_DNA"/>
</dbReference>
<name>A0ABR4CJA6_9HELO</name>
<protein>
    <recommendedName>
        <fullName evidence="7">Major facilitator superfamily (MFS) profile domain-containing protein</fullName>
    </recommendedName>
</protein>
<comment type="caution">
    <text evidence="8">The sequence shown here is derived from an EMBL/GenBank/DDBJ whole genome shotgun (WGS) entry which is preliminary data.</text>
</comment>
<dbReference type="Proteomes" id="UP001595075">
    <property type="component" value="Unassembled WGS sequence"/>
</dbReference>
<dbReference type="PROSITE" id="PS50850">
    <property type="entry name" value="MFS"/>
    <property type="match status" value="1"/>
</dbReference>
<dbReference type="InterPro" id="IPR020846">
    <property type="entry name" value="MFS_dom"/>
</dbReference>
<evidence type="ECO:0000313" key="8">
    <source>
        <dbReference type="EMBL" id="KAL2069807.1"/>
    </source>
</evidence>
<feature type="transmembrane region" description="Helical" evidence="6">
    <location>
        <begin position="241"/>
        <end position="264"/>
    </location>
</feature>
<feature type="transmembrane region" description="Helical" evidence="6">
    <location>
        <begin position="207"/>
        <end position="229"/>
    </location>
</feature>
<feature type="transmembrane region" description="Helical" evidence="6">
    <location>
        <begin position="355"/>
        <end position="372"/>
    </location>
</feature>
<dbReference type="PANTHER" id="PTHR23502">
    <property type="entry name" value="MAJOR FACILITATOR SUPERFAMILY"/>
    <property type="match status" value="1"/>
</dbReference>
<dbReference type="InterPro" id="IPR011701">
    <property type="entry name" value="MFS"/>
</dbReference>
<feature type="transmembrane region" description="Helical" evidence="6">
    <location>
        <begin position="384"/>
        <end position="405"/>
    </location>
</feature>
<feature type="transmembrane region" description="Helical" evidence="6">
    <location>
        <begin position="180"/>
        <end position="201"/>
    </location>
</feature>
<feature type="transmembrane region" description="Helical" evidence="6">
    <location>
        <begin position="270"/>
        <end position="290"/>
    </location>
</feature>
<feature type="transmembrane region" description="Helical" evidence="6">
    <location>
        <begin position="500"/>
        <end position="524"/>
    </location>
</feature>
<keyword evidence="9" id="KW-1185">Reference proteome</keyword>
<proteinExistence type="predicted"/>
<dbReference type="InterPro" id="IPR036259">
    <property type="entry name" value="MFS_trans_sf"/>
</dbReference>
<feature type="region of interest" description="Disordered" evidence="5">
    <location>
        <begin position="50"/>
        <end position="101"/>
    </location>
</feature>
<evidence type="ECO:0000256" key="1">
    <source>
        <dbReference type="ARBA" id="ARBA00004141"/>
    </source>
</evidence>
<sequence>MFERSPSSSNGIRRLPSLRNFELPQLSFQCSQSNINRSWSLNGPYRGLVGEQRSDGDIERQEVGRLTGVNENDEPDIKPESETPLETEDPDLVTWSSEDDPTNPINWPNRKRWTATLLVACFTFISPLASTMIAPSLNTIAKEFNITKDAEKALVMTIFLLAYAIGPFLIGPLSEMFGRVVVLQCANFVFLLFNTVCGFARSKEQMLAFRFLSGLGASAPQAIGGGVISDCWRAEERGKAIAIYSLAPFLGPSLGPIAGGLITQNTTWRWVFWGTSILDLFVQILATLFLHETYPPKILAVKAKKLIQETGNTALHTKWQNPDHTFRHVLKKNLVRPFVMLATQPTIQVMALYRAYIYGLKYLILSTFPMVFEDVYNMSIGDASLNYLSLGIGFVIGLQICAPIIDKVVHSSLSSPVYSNITSQIYIRLKRRYNSPGRPEFRIPLMLPGGLLVPIGLLIYGFTARSSIHFIVPNIGAAIFACGCIICFQCAQAYVVDAYTTYAASATGAAAFVRTIAGFGFPLFAGKLYGSLGVGWGNGVLAFVALGLGIPAPILFWKYGERMRARSTYCSG</sequence>
<feature type="transmembrane region" description="Helical" evidence="6">
    <location>
        <begin position="441"/>
        <end position="462"/>
    </location>
</feature>
<feature type="transmembrane region" description="Helical" evidence="6">
    <location>
        <begin position="113"/>
        <end position="133"/>
    </location>
</feature>
<evidence type="ECO:0000259" key="7">
    <source>
        <dbReference type="PROSITE" id="PS50850"/>
    </source>
</evidence>
<evidence type="ECO:0000256" key="2">
    <source>
        <dbReference type="ARBA" id="ARBA00022692"/>
    </source>
</evidence>
<feature type="transmembrane region" description="Helical" evidence="6">
    <location>
        <begin position="536"/>
        <end position="557"/>
    </location>
</feature>
<feature type="domain" description="Major facilitator superfamily (MFS) profile" evidence="7">
    <location>
        <begin position="115"/>
        <end position="564"/>
    </location>
</feature>
<evidence type="ECO:0000256" key="4">
    <source>
        <dbReference type="ARBA" id="ARBA00023136"/>
    </source>
</evidence>
<keyword evidence="4 6" id="KW-0472">Membrane</keyword>
<feature type="compositionally biased region" description="Basic and acidic residues" evidence="5">
    <location>
        <begin position="52"/>
        <end position="63"/>
    </location>
</feature>
<dbReference type="Pfam" id="PF07690">
    <property type="entry name" value="MFS_1"/>
    <property type="match status" value="1"/>
</dbReference>
<evidence type="ECO:0000256" key="6">
    <source>
        <dbReference type="SAM" id="Phobius"/>
    </source>
</evidence>